<evidence type="ECO:0000313" key="1">
    <source>
        <dbReference type="EMBL" id="KAF9117990.1"/>
    </source>
</evidence>
<sequence length="128" mass="14582">RWLEYRKEQAVEGVASIREIETSVPARHGPEANFDDYVRREREVEAQLDSFYGSVVLKKHKWNASKARAQEYRLIANRLLQLVGGSTGAKREKDNNVIIGVGLGKLSSKTRLSSLHESFQSYFVQMLS</sequence>
<dbReference type="AlphaFoldDB" id="A0A9P5UU31"/>
<feature type="non-terminal residue" evidence="1">
    <location>
        <position position="128"/>
    </location>
</feature>
<keyword evidence="2" id="KW-1185">Reference proteome</keyword>
<protein>
    <submittedName>
        <fullName evidence="1">Uncharacterized protein</fullName>
    </submittedName>
</protein>
<name>A0A9P5UU31_9FUNG</name>
<feature type="non-terminal residue" evidence="1">
    <location>
        <position position="1"/>
    </location>
</feature>
<accession>A0A9P5UU31</accession>
<gene>
    <name evidence="1" type="ORF">BG015_006779</name>
</gene>
<organism evidence="1 2">
    <name type="scientific">Linnemannia schmuckeri</name>
    <dbReference type="NCBI Taxonomy" id="64567"/>
    <lineage>
        <taxon>Eukaryota</taxon>
        <taxon>Fungi</taxon>
        <taxon>Fungi incertae sedis</taxon>
        <taxon>Mucoromycota</taxon>
        <taxon>Mortierellomycotina</taxon>
        <taxon>Mortierellomycetes</taxon>
        <taxon>Mortierellales</taxon>
        <taxon>Mortierellaceae</taxon>
        <taxon>Linnemannia</taxon>
    </lineage>
</organism>
<reference evidence="1" key="1">
    <citation type="journal article" date="2020" name="Fungal Divers.">
        <title>Resolving the Mortierellaceae phylogeny through synthesis of multi-gene phylogenetics and phylogenomics.</title>
        <authorList>
            <person name="Vandepol N."/>
            <person name="Liber J."/>
            <person name="Desiro A."/>
            <person name="Na H."/>
            <person name="Kennedy M."/>
            <person name="Barry K."/>
            <person name="Grigoriev I.V."/>
            <person name="Miller A.N."/>
            <person name="O'Donnell K."/>
            <person name="Stajich J.E."/>
            <person name="Bonito G."/>
        </authorList>
    </citation>
    <scope>NUCLEOTIDE SEQUENCE</scope>
    <source>
        <strain evidence="1">NRRL 6426</strain>
    </source>
</reference>
<evidence type="ECO:0000313" key="2">
    <source>
        <dbReference type="Proteomes" id="UP000748756"/>
    </source>
</evidence>
<proteinExistence type="predicted"/>
<comment type="caution">
    <text evidence="1">The sequence shown here is derived from an EMBL/GenBank/DDBJ whole genome shotgun (WGS) entry which is preliminary data.</text>
</comment>
<dbReference type="Proteomes" id="UP000748756">
    <property type="component" value="Unassembled WGS sequence"/>
</dbReference>
<dbReference type="OrthoDB" id="2434038at2759"/>
<dbReference type="EMBL" id="JAAAUQ010003296">
    <property type="protein sequence ID" value="KAF9117990.1"/>
    <property type="molecule type" value="Genomic_DNA"/>
</dbReference>